<keyword evidence="1" id="KW-0732">Signal</keyword>
<dbReference type="Proteomes" id="UP000270487">
    <property type="component" value="Chromosome"/>
</dbReference>
<dbReference type="RefSeq" id="WP_141131379.1">
    <property type="nucleotide sequence ID" value="NZ_CAMISI010000011.1"/>
</dbReference>
<name>A0A448SB27_SERFO</name>
<protein>
    <recommendedName>
        <fullName evidence="4">Secreted protein</fullName>
    </recommendedName>
</protein>
<sequence length="91" mass="10109">MLTSSKHRLITLLATLMFAGYLHSATLDESQMSRTLQPALSALSSSMMDIREVLARCSREGKEERLCESNLVMEARAAGDGDTEEENTLMR</sequence>
<feature type="chain" id="PRO_5019187680" description="Secreted protein" evidence="1">
    <location>
        <begin position="25"/>
        <end position="91"/>
    </location>
</feature>
<reference evidence="2 3" key="1">
    <citation type="submission" date="2018-12" db="EMBL/GenBank/DDBJ databases">
        <authorList>
            <consortium name="Pathogen Informatics"/>
        </authorList>
    </citation>
    <scope>NUCLEOTIDE SEQUENCE [LARGE SCALE GENOMIC DNA]</scope>
    <source>
        <strain evidence="2 3">NCTC13193</strain>
    </source>
</reference>
<feature type="signal peptide" evidence="1">
    <location>
        <begin position="1"/>
        <end position="24"/>
    </location>
</feature>
<gene>
    <name evidence="2" type="ORF">NCTC13193_01308</name>
</gene>
<dbReference type="AlphaFoldDB" id="A0A448SB27"/>
<evidence type="ECO:0008006" key="4">
    <source>
        <dbReference type="Google" id="ProtNLM"/>
    </source>
</evidence>
<accession>A0A448SB27</accession>
<organism evidence="2 3">
    <name type="scientific">Serratia fonticola</name>
    <dbReference type="NCBI Taxonomy" id="47917"/>
    <lineage>
        <taxon>Bacteria</taxon>
        <taxon>Pseudomonadati</taxon>
        <taxon>Pseudomonadota</taxon>
        <taxon>Gammaproteobacteria</taxon>
        <taxon>Enterobacterales</taxon>
        <taxon>Yersiniaceae</taxon>
        <taxon>Serratia</taxon>
    </lineage>
</organism>
<dbReference type="EMBL" id="LR134492">
    <property type="protein sequence ID" value="VEI64928.1"/>
    <property type="molecule type" value="Genomic_DNA"/>
</dbReference>
<evidence type="ECO:0000313" key="2">
    <source>
        <dbReference type="EMBL" id="VEI64928.1"/>
    </source>
</evidence>
<evidence type="ECO:0000313" key="3">
    <source>
        <dbReference type="Proteomes" id="UP000270487"/>
    </source>
</evidence>
<evidence type="ECO:0000256" key="1">
    <source>
        <dbReference type="SAM" id="SignalP"/>
    </source>
</evidence>
<proteinExistence type="predicted"/>